<dbReference type="Pfam" id="PF01743">
    <property type="entry name" value="PolyA_pol"/>
    <property type="match status" value="1"/>
</dbReference>
<organism evidence="13 14">
    <name type="scientific">Macrococcus hajekii</name>
    <dbReference type="NCBI Taxonomy" id="198482"/>
    <lineage>
        <taxon>Bacteria</taxon>
        <taxon>Bacillati</taxon>
        <taxon>Bacillota</taxon>
        <taxon>Bacilli</taxon>
        <taxon>Bacillales</taxon>
        <taxon>Staphylococcaceae</taxon>
        <taxon>Macrococcus</taxon>
    </lineage>
</organism>
<evidence type="ECO:0000256" key="4">
    <source>
        <dbReference type="ARBA" id="ARBA00022695"/>
    </source>
</evidence>
<dbReference type="PANTHER" id="PTHR46173:SF1">
    <property type="entry name" value="CCA TRNA NUCLEOTIDYLTRANSFERASE 1, MITOCHONDRIAL"/>
    <property type="match status" value="1"/>
</dbReference>
<dbReference type="InterPro" id="IPR032828">
    <property type="entry name" value="PolyA_RNA-bd"/>
</dbReference>
<protein>
    <submittedName>
        <fullName evidence="13">CCA tRNA nucleotidyltransferase</fullName>
        <ecNumber evidence="13">2.7.7.72</ecNumber>
    </submittedName>
</protein>
<evidence type="ECO:0000256" key="9">
    <source>
        <dbReference type="RuleBase" id="RU003953"/>
    </source>
</evidence>
<dbReference type="SUPFAM" id="SSF81891">
    <property type="entry name" value="Poly A polymerase C-terminal region-like"/>
    <property type="match status" value="1"/>
</dbReference>
<dbReference type="NCBIfam" id="NF009814">
    <property type="entry name" value="PRK13299.1"/>
    <property type="match status" value="1"/>
</dbReference>
<dbReference type="CDD" id="cd05398">
    <property type="entry name" value="NT_ClassII-CCAase"/>
    <property type="match status" value="1"/>
</dbReference>
<dbReference type="InterPro" id="IPR043519">
    <property type="entry name" value="NT_sf"/>
</dbReference>
<dbReference type="Pfam" id="PF12627">
    <property type="entry name" value="PolyA_pol_RNAbd"/>
    <property type="match status" value="1"/>
</dbReference>
<evidence type="ECO:0000259" key="12">
    <source>
        <dbReference type="Pfam" id="PF13735"/>
    </source>
</evidence>
<keyword evidence="6" id="KW-0547">Nucleotide-binding</keyword>
<evidence type="ECO:0000313" key="13">
    <source>
        <dbReference type="EMBL" id="TDM02999.1"/>
    </source>
</evidence>
<feature type="domain" description="CCA-adding enzyme C-terminal" evidence="12">
    <location>
        <begin position="266"/>
        <end position="385"/>
    </location>
</feature>
<reference evidence="13 14" key="1">
    <citation type="submission" date="2019-01" db="EMBL/GenBank/DDBJ databases">
        <title>Draft genome sequences of the type strains of six Macrococcus species.</title>
        <authorList>
            <person name="Mazhar S."/>
            <person name="Altermann E."/>
            <person name="Hill C."/>
            <person name="Mcauliffe O."/>
        </authorList>
    </citation>
    <scope>NUCLEOTIDE SEQUENCE [LARGE SCALE GENOMIC DNA]</scope>
    <source>
        <strain evidence="13 14">CCM4809</strain>
    </source>
</reference>
<evidence type="ECO:0000256" key="2">
    <source>
        <dbReference type="ARBA" id="ARBA00022679"/>
    </source>
</evidence>
<dbReference type="InterPro" id="IPR002646">
    <property type="entry name" value="PolA_pol_head_dom"/>
</dbReference>
<gene>
    <name evidence="13" type="ORF">ERX37_02620</name>
</gene>
<evidence type="ECO:0000256" key="7">
    <source>
        <dbReference type="ARBA" id="ARBA00022842"/>
    </source>
</evidence>
<keyword evidence="14" id="KW-1185">Reference proteome</keyword>
<dbReference type="Pfam" id="PF13735">
    <property type="entry name" value="tRNA_NucTran2_2"/>
    <property type="match status" value="1"/>
</dbReference>
<dbReference type="InterPro" id="IPR032810">
    <property type="entry name" value="CCA-adding_enz_C"/>
</dbReference>
<name>A0A4R6BME3_9STAP</name>
<evidence type="ECO:0000259" key="11">
    <source>
        <dbReference type="Pfam" id="PF12627"/>
    </source>
</evidence>
<dbReference type="EC" id="2.7.7.72" evidence="13"/>
<evidence type="ECO:0000256" key="1">
    <source>
        <dbReference type="ARBA" id="ARBA00001946"/>
    </source>
</evidence>
<keyword evidence="3" id="KW-0819">tRNA processing</keyword>
<sequence length="391" mass="44252">MKPSIRNWSMDKLKTALPVLERLNDAGHEAYIVGGAVRNYLLDLTLNDIDITTSALPDEVEALFERTVPIGKEHGTIMVIMDETFEVTTFRVDGDYIDHRRPDHVIFVKNLKEDLIRRDFTINAMALDESMHVVDYVGGREDINRRLIRAVGVADDRFAEDALRMIRAARFQSVLDFQIEDVTYEAMKNNASLIQHVAIERIITEFTKLLQGLNPAAGIQSLATCGLMRHIPLFRTCSSLFQPERPVSLEVYIAYHLFTAACDDHEIKSLKLSNDSIKTIKNAVTIMKILSHQPDSDTLKMLVFKYPLSLIESCRAVVGSDSDVTAIYQSLPIYNRQSLVVDGHALISHLDVKPGPWLKYALADIEQAVVTGRLHNDRDTILEWVEQHVEI</sequence>
<keyword evidence="8 9" id="KW-0694">RNA-binding</keyword>
<keyword evidence="5" id="KW-0479">Metal-binding</keyword>
<keyword evidence="2 9" id="KW-0808">Transferase</keyword>
<evidence type="ECO:0000256" key="5">
    <source>
        <dbReference type="ARBA" id="ARBA00022723"/>
    </source>
</evidence>
<dbReference type="Gene3D" id="3.30.460.10">
    <property type="entry name" value="Beta Polymerase, domain 2"/>
    <property type="match status" value="1"/>
</dbReference>
<evidence type="ECO:0000256" key="3">
    <source>
        <dbReference type="ARBA" id="ARBA00022694"/>
    </source>
</evidence>
<dbReference type="Gene3D" id="1.10.246.80">
    <property type="match status" value="1"/>
</dbReference>
<evidence type="ECO:0000313" key="14">
    <source>
        <dbReference type="Proteomes" id="UP000295328"/>
    </source>
</evidence>
<evidence type="ECO:0000259" key="10">
    <source>
        <dbReference type="Pfam" id="PF01743"/>
    </source>
</evidence>
<dbReference type="GO" id="GO:0000049">
    <property type="term" value="F:tRNA binding"/>
    <property type="evidence" value="ECO:0007669"/>
    <property type="project" value="TreeGrafter"/>
</dbReference>
<evidence type="ECO:0000256" key="6">
    <source>
        <dbReference type="ARBA" id="ARBA00022741"/>
    </source>
</evidence>
<comment type="similarity">
    <text evidence="9">Belongs to the tRNA nucleotidyltransferase/poly(A) polymerase family.</text>
</comment>
<evidence type="ECO:0000256" key="8">
    <source>
        <dbReference type="ARBA" id="ARBA00022884"/>
    </source>
</evidence>
<proteinExistence type="inferred from homology"/>
<dbReference type="Proteomes" id="UP000295328">
    <property type="component" value="Unassembled WGS sequence"/>
</dbReference>
<dbReference type="Gene3D" id="1.10.3090.10">
    <property type="entry name" value="cca-adding enzyme, domain 2"/>
    <property type="match status" value="1"/>
</dbReference>
<dbReference type="PANTHER" id="PTHR46173">
    <property type="entry name" value="CCA TRNA NUCLEOTIDYLTRANSFERASE 1, MITOCHONDRIAL"/>
    <property type="match status" value="1"/>
</dbReference>
<keyword evidence="4 13" id="KW-0548">Nucleotidyltransferase</keyword>
<accession>A0A4R6BME3</accession>
<dbReference type="AlphaFoldDB" id="A0A4R6BME3"/>
<dbReference type="GO" id="GO:0000166">
    <property type="term" value="F:nucleotide binding"/>
    <property type="evidence" value="ECO:0007669"/>
    <property type="project" value="UniProtKB-KW"/>
</dbReference>
<dbReference type="OrthoDB" id="9805698at2"/>
<dbReference type="SUPFAM" id="SSF81301">
    <property type="entry name" value="Nucleotidyltransferase"/>
    <property type="match status" value="1"/>
</dbReference>
<dbReference type="EMBL" id="SCWE01000001">
    <property type="protein sequence ID" value="TDM02999.1"/>
    <property type="molecule type" value="Genomic_DNA"/>
</dbReference>
<dbReference type="GO" id="GO:0008033">
    <property type="term" value="P:tRNA processing"/>
    <property type="evidence" value="ECO:0007669"/>
    <property type="project" value="UniProtKB-KW"/>
</dbReference>
<comment type="caution">
    <text evidence="13">The sequence shown here is derived from an EMBL/GenBank/DDBJ whole genome shotgun (WGS) entry which is preliminary data.</text>
</comment>
<dbReference type="InterPro" id="IPR050264">
    <property type="entry name" value="Bact_CCA-adding_enz_type3_sf"/>
</dbReference>
<feature type="domain" description="Poly A polymerase head" evidence="10">
    <location>
        <begin position="30"/>
        <end position="149"/>
    </location>
</feature>
<feature type="domain" description="tRNA nucleotidyltransferase/poly(A) polymerase RNA and SrmB- binding" evidence="11">
    <location>
        <begin position="176"/>
        <end position="232"/>
    </location>
</feature>
<keyword evidence="7" id="KW-0460">Magnesium</keyword>
<dbReference type="GO" id="GO:0004810">
    <property type="term" value="F:CCA tRNA nucleotidyltransferase activity"/>
    <property type="evidence" value="ECO:0007669"/>
    <property type="project" value="UniProtKB-EC"/>
</dbReference>
<comment type="cofactor">
    <cofactor evidence="1">
        <name>Mg(2+)</name>
        <dbReference type="ChEBI" id="CHEBI:18420"/>
    </cofactor>
</comment>
<dbReference type="GO" id="GO:0046872">
    <property type="term" value="F:metal ion binding"/>
    <property type="evidence" value="ECO:0007669"/>
    <property type="project" value="UniProtKB-KW"/>
</dbReference>